<dbReference type="PROSITE" id="PS50968">
    <property type="entry name" value="BIOTINYL_LIPOYL"/>
    <property type="match status" value="1"/>
</dbReference>
<name>A0ABS6HUG8_MYCGD</name>
<dbReference type="Pfam" id="PF00198">
    <property type="entry name" value="2-oxoacid_dh"/>
    <property type="match status" value="1"/>
</dbReference>
<evidence type="ECO:0000256" key="1">
    <source>
        <dbReference type="ARBA" id="ARBA00001938"/>
    </source>
</evidence>
<feature type="domain" description="Lipoyl-binding" evidence="8">
    <location>
        <begin position="7"/>
        <end position="82"/>
    </location>
</feature>
<dbReference type="Pfam" id="PF00364">
    <property type="entry name" value="Biotin_lipoyl"/>
    <property type="match status" value="1"/>
</dbReference>
<sequence length="364" mass="38431">MTTTESEILVTLPSLGEGVEAATITRWLKAVGDPVELDEALLEVATDKVDTEIPAPAAGILVQITEPEDAVVVVGAVVARLAIAAPAREAPDVPARPLPVPDPTPAPAAVDGANRTSECPPPITQAVTDPRADRVEKLPRIRRTIAHRMVESLQTAAQLTTVVEADLASVAIRRAQMQQQFLDRTGARLSYLPFVVVAAVDALAEHPIINATINTDCSEVTYHGSVHLGVAVDSSKGLMVPVIRDAQKQDVVEIGAAIASAAAAVRGGSIRPDELSGGTFTITNTGSRGALFDTPIINQPQSAILGVGAATERLVPDRDSHGALLIRTRPMVYLSLTYDHRLIDGADAARYLTSVRTRLESWAS</sequence>
<dbReference type="InterPro" id="IPR000089">
    <property type="entry name" value="Biotin_lipoyl"/>
</dbReference>
<dbReference type="PROSITE" id="PS00189">
    <property type="entry name" value="LIPOYL"/>
    <property type="match status" value="1"/>
</dbReference>
<dbReference type="InterPro" id="IPR050743">
    <property type="entry name" value="2-oxoacid_DH_E2_comp"/>
</dbReference>
<dbReference type="PANTHER" id="PTHR43178">
    <property type="entry name" value="DIHYDROLIPOAMIDE ACETYLTRANSFERASE COMPONENT OF PYRUVATE DEHYDROGENASE COMPLEX"/>
    <property type="match status" value="1"/>
</dbReference>
<keyword evidence="5 6" id="KW-0012">Acyltransferase</keyword>
<comment type="cofactor">
    <cofactor evidence="1 6">
        <name>(R)-lipoate</name>
        <dbReference type="ChEBI" id="CHEBI:83088"/>
    </cofactor>
</comment>
<evidence type="ECO:0000313" key="9">
    <source>
        <dbReference type="EMBL" id="MBU8826332.1"/>
    </source>
</evidence>
<dbReference type="SUPFAM" id="SSF51230">
    <property type="entry name" value="Single hybrid motif"/>
    <property type="match status" value="1"/>
</dbReference>
<protein>
    <recommendedName>
        <fullName evidence="6">Dihydrolipoamide acetyltransferase component of pyruvate dehydrogenase complex</fullName>
        <ecNumber evidence="6">2.3.1.-</ecNumber>
    </recommendedName>
</protein>
<dbReference type="InterPro" id="IPR003016">
    <property type="entry name" value="2-oxoA_DH_lipoyl-BS"/>
</dbReference>
<dbReference type="CDD" id="cd06849">
    <property type="entry name" value="lipoyl_domain"/>
    <property type="match status" value="1"/>
</dbReference>
<comment type="similarity">
    <text evidence="2 6">Belongs to the 2-oxoacid dehydrogenase family.</text>
</comment>
<dbReference type="PANTHER" id="PTHR43178:SF5">
    <property type="entry name" value="LIPOAMIDE ACYLTRANSFERASE COMPONENT OF BRANCHED-CHAIN ALPHA-KETO ACID DEHYDROGENASE COMPLEX, MITOCHONDRIAL"/>
    <property type="match status" value="1"/>
</dbReference>
<comment type="caution">
    <text evidence="9">The sequence shown here is derived from an EMBL/GenBank/DDBJ whole genome shotgun (WGS) entry which is preliminary data.</text>
</comment>
<dbReference type="Proteomes" id="UP000696413">
    <property type="component" value="Unassembled WGS sequence"/>
</dbReference>
<evidence type="ECO:0000256" key="6">
    <source>
        <dbReference type="RuleBase" id="RU003423"/>
    </source>
</evidence>
<keyword evidence="10" id="KW-1185">Reference proteome</keyword>
<feature type="region of interest" description="Disordered" evidence="7">
    <location>
        <begin position="91"/>
        <end position="127"/>
    </location>
</feature>
<accession>A0ABS6HUG8</accession>
<dbReference type="Gene3D" id="3.30.559.10">
    <property type="entry name" value="Chloramphenicol acetyltransferase-like domain"/>
    <property type="match status" value="1"/>
</dbReference>
<dbReference type="Gene3D" id="2.40.50.100">
    <property type="match status" value="1"/>
</dbReference>
<dbReference type="RefSeq" id="WP_073677011.1">
    <property type="nucleotide sequence ID" value="NZ_CP092364.2"/>
</dbReference>
<reference evidence="9 10" key="1">
    <citation type="submission" date="2021-05" db="EMBL/GenBank/DDBJ databases">
        <title>Draft Genome Sequences of Clinical Respiratory Isolates of Mycobacterium goodii Recovered in Ireland.</title>
        <authorList>
            <person name="Flanagan P.R."/>
            <person name="Mok S."/>
            <person name="Roycroft E."/>
            <person name="Rogers T.R."/>
            <person name="Fitzgibbon M."/>
        </authorList>
    </citation>
    <scope>NUCLEOTIDE SEQUENCE [LARGE SCALE GENOMIC DNA]</scope>
    <source>
        <strain evidence="9 10">14IE55</strain>
    </source>
</reference>
<evidence type="ECO:0000256" key="4">
    <source>
        <dbReference type="ARBA" id="ARBA00022823"/>
    </source>
</evidence>
<organism evidence="9 10">
    <name type="scientific">Mycolicibacterium goodii</name>
    <name type="common">Mycobacterium goodii</name>
    <dbReference type="NCBI Taxonomy" id="134601"/>
    <lineage>
        <taxon>Bacteria</taxon>
        <taxon>Bacillati</taxon>
        <taxon>Actinomycetota</taxon>
        <taxon>Actinomycetes</taxon>
        <taxon>Mycobacteriales</taxon>
        <taxon>Mycobacteriaceae</taxon>
        <taxon>Mycolicibacterium</taxon>
    </lineage>
</organism>
<evidence type="ECO:0000313" key="10">
    <source>
        <dbReference type="Proteomes" id="UP000696413"/>
    </source>
</evidence>
<evidence type="ECO:0000259" key="8">
    <source>
        <dbReference type="PROSITE" id="PS50968"/>
    </source>
</evidence>
<evidence type="ECO:0000256" key="3">
    <source>
        <dbReference type="ARBA" id="ARBA00022679"/>
    </source>
</evidence>
<proteinExistence type="inferred from homology"/>
<gene>
    <name evidence="9" type="ORF">KL859_26095</name>
</gene>
<dbReference type="InterPro" id="IPR023213">
    <property type="entry name" value="CAT-like_dom_sf"/>
</dbReference>
<evidence type="ECO:0000256" key="5">
    <source>
        <dbReference type="ARBA" id="ARBA00023315"/>
    </source>
</evidence>
<keyword evidence="3 6" id="KW-0808">Transferase</keyword>
<dbReference type="InterPro" id="IPR001078">
    <property type="entry name" value="2-oxoacid_DH_actylTfrase"/>
</dbReference>
<dbReference type="SUPFAM" id="SSF52777">
    <property type="entry name" value="CoA-dependent acyltransferases"/>
    <property type="match status" value="1"/>
</dbReference>
<evidence type="ECO:0000256" key="2">
    <source>
        <dbReference type="ARBA" id="ARBA00007317"/>
    </source>
</evidence>
<evidence type="ECO:0000256" key="7">
    <source>
        <dbReference type="SAM" id="MobiDB-lite"/>
    </source>
</evidence>
<dbReference type="EC" id="2.3.1.-" evidence="6"/>
<keyword evidence="4 6" id="KW-0450">Lipoyl</keyword>
<feature type="compositionally biased region" description="Pro residues" evidence="7">
    <location>
        <begin position="94"/>
        <end position="106"/>
    </location>
</feature>
<dbReference type="EMBL" id="JAHBOM010000024">
    <property type="protein sequence ID" value="MBU8826332.1"/>
    <property type="molecule type" value="Genomic_DNA"/>
</dbReference>
<dbReference type="InterPro" id="IPR011053">
    <property type="entry name" value="Single_hybrid_motif"/>
</dbReference>